<accession>A0ABW0EKA3</accession>
<dbReference type="Gene3D" id="3.40.109.10">
    <property type="entry name" value="NADH Oxidase"/>
    <property type="match status" value="1"/>
</dbReference>
<organism evidence="1 2">
    <name type="scientific">Actinokineospora guangxiensis</name>
    <dbReference type="NCBI Taxonomy" id="1490288"/>
    <lineage>
        <taxon>Bacteria</taxon>
        <taxon>Bacillati</taxon>
        <taxon>Actinomycetota</taxon>
        <taxon>Actinomycetes</taxon>
        <taxon>Pseudonocardiales</taxon>
        <taxon>Pseudonocardiaceae</taxon>
        <taxon>Actinokineospora</taxon>
    </lineage>
</organism>
<dbReference type="SUPFAM" id="SSF55469">
    <property type="entry name" value="FMN-dependent nitroreductase-like"/>
    <property type="match status" value="1"/>
</dbReference>
<sequence>MTGWTSAQRRLITDAVAGAVAFDGPRPWDAVVGADRVEIIERNPRAGRDGTIACGAALAAAHLAVRVLGRAADWTWLPDPARPALVGRVEAGSARVASAAERARHRSLRARPGEPPAFSARPVDEVVLHGITRAARTAEALCRPVSAAEPLARLFPGSSEAHLVVLTEGDHRHDHLEAGMALLRAVLTAAAAGLACSWSTRVLGESTVRSGLARDCGGVPQIALRVGYPSPAFAQLRPRSVDLGVYRIPAGVAPGSAWQTSSARLRGVGGSGGAPSGA</sequence>
<reference evidence="2" key="1">
    <citation type="journal article" date="2019" name="Int. J. Syst. Evol. Microbiol.">
        <title>The Global Catalogue of Microorganisms (GCM) 10K type strain sequencing project: providing services to taxonomists for standard genome sequencing and annotation.</title>
        <authorList>
            <consortium name="The Broad Institute Genomics Platform"/>
            <consortium name="The Broad Institute Genome Sequencing Center for Infectious Disease"/>
            <person name="Wu L."/>
            <person name="Ma J."/>
        </authorList>
    </citation>
    <scope>NUCLEOTIDE SEQUENCE [LARGE SCALE GENOMIC DNA]</scope>
    <source>
        <strain evidence="2">CCUG 59778</strain>
    </source>
</reference>
<dbReference type="Proteomes" id="UP001596157">
    <property type="component" value="Unassembled WGS sequence"/>
</dbReference>
<keyword evidence="2" id="KW-1185">Reference proteome</keyword>
<evidence type="ECO:0000313" key="1">
    <source>
        <dbReference type="EMBL" id="MFC5286743.1"/>
    </source>
</evidence>
<dbReference type="RefSeq" id="WP_378244957.1">
    <property type="nucleotide sequence ID" value="NZ_JBHSKF010000002.1"/>
</dbReference>
<evidence type="ECO:0008006" key="3">
    <source>
        <dbReference type="Google" id="ProtNLM"/>
    </source>
</evidence>
<evidence type="ECO:0000313" key="2">
    <source>
        <dbReference type="Proteomes" id="UP001596157"/>
    </source>
</evidence>
<protein>
    <recommendedName>
        <fullName evidence="3">Nitroreductase domain-containing protein</fullName>
    </recommendedName>
</protein>
<name>A0ABW0EKA3_9PSEU</name>
<dbReference type="InterPro" id="IPR000415">
    <property type="entry name" value="Nitroreductase-like"/>
</dbReference>
<proteinExistence type="predicted"/>
<gene>
    <name evidence="1" type="ORF">ACFPM7_06740</name>
</gene>
<comment type="caution">
    <text evidence="1">The sequence shown here is derived from an EMBL/GenBank/DDBJ whole genome shotgun (WGS) entry which is preliminary data.</text>
</comment>
<dbReference type="EMBL" id="JBHSKF010000002">
    <property type="protein sequence ID" value="MFC5286743.1"/>
    <property type="molecule type" value="Genomic_DNA"/>
</dbReference>